<accession>A0AAV8PD54</accession>
<gene>
    <name evidence="1" type="ORF">OPV22_023793</name>
</gene>
<dbReference type="EMBL" id="JAQQAF010000006">
    <property type="protein sequence ID" value="KAJ8480066.1"/>
    <property type="molecule type" value="Genomic_DNA"/>
</dbReference>
<reference evidence="1 2" key="1">
    <citation type="submission" date="2022-12" db="EMBL/GenBank/DDBJ databases">
        <title>Chromosome-scale assembly of the Ensete ventricosum genome.</title>
        <authorList>
            <person name="Dussert Y."/>
            <person name="Stocks J."/>
            <person name="Wendawek A."/>
            <person name="Woldeyes F."/>
            <person name="Nichols R.A."/>
            <person name="Borrell J.S."/>
        </authorList>
    </citation>
    <scope>NUCLEOTIDE SEQUENCE [LARGE SCALE GENOMIC DNA]</scope>
    <source>
        <strain evidence="2">cv. Maze</strain>
        <tissue evidence="1">Seeds</tissue>
    </source>
</reference>
<name>A0AAV8PD54_ENSVE</name>
<dbReference type="PROSITE" id="PS51257">
    <property type="entry name" value="PROKAR_LIPOPROTEIN"/>
    <property type="match status" value="1"/>
</dbReference>
<proteinExistence type="predicted"/>
<keyword evidence="2" id="KW-1185">Reference proteome</keyword>
<dbReference type="AlphaFoldDB" id="A0AAV8PD54"/>
<sequence>MHFSAKRNQLWGFGPFGSLLLGCSPSTNTGARAHTPEHISLLPAVNAKQKELLTKFPPLSILLLAVLLNHYKRGGGEAHDDAPIPTSIPPHSCHLLRALSRRVSPTK</sequence>
<protein>
    <submittedName>
        <fullName evidence="1">Uncharacterized protein</fullName>
    </submittedName>
</protein>
<organism evidence="1 2">
    <name type="scientific">Ensete ventricosum</name>
    <name type="common">Abyssinian banana</name>
    <name type="synonym">Musa ensete</name>
    <dbReference type="NCBI Taxonomy" id="4639"/>
    <lineage>
        <taxon>Eukaryota</taxon>
        <taxon>Viridiplantae</taxon>
        <taxon>Streptophyta</taxon>
        <taxon>Embryophyta</taxon>
        <taxon>Tracheophyta</taxon>
        <taxon>Spermatophyta</taxon>
        <taxon>Magnoliopsida</taxon>
        <taxon>Liliopsida</taxon>
        <taxon>Zingiberales</taxon>
        <taxon>Musaceae</taxon>
        <taxon>Ensete</taxon>
    </lineage>
</organism>
<evidence type="ECO:0000313" key="2">
    <source>
        <dbReference type="Proteomes" id="UP001222027"/>
    </source>
</evidence>
<comment type="caution">
    <text evidence="1">The sequence shown here is derived from an EMBL/GenBank/DDBJ whole genome shotgun (WGS) entry which is preliminary data.</text>
</comment>
<evidence type="ECO:0000313" key="1">
    <source>
        <dbReference type="EMBL" id="KAJ8480066.1"/>
    </source>
</evidence>
<dbReference type="Proteomes" id="UP001222027">
    <property type="component" value="Unassembled WGS sequence"/>
</dbReference>